<dbReference type="PIRSF" id="PIRSF012666">
    <property type="entry name" value="UCP012666"/>
    <property type="match status" value="1"/>
</dbReference>
<dbReference type="Pfam" id="PF04107">
    <property type="entry name" value="GCS2"/>
    <property type="match status" value="1"/>
</dbReference>
<sequence>MGDQVRQRTYTHADLRSYRSKLRRCLSTLGLMLDSGRFDDGELLTGVELEINLVDDAGRASLKNAEVLAYLAESDAYSEVAVQPELGQFNLELNLDPRSIAGNGFSAYEQDLRFMLHEVDERARKTGSTLVLVGTLPTLRHADATEDSLSTNLRYRMLNDSIIAARGDDIELDIQGVERLRVYTDSIAPEAANTSVQFHIQTPPSQFAAYYNASQALAGAQLVVGANAPYLFDTRLWAETRIALFEQATDTRSRELKAQGVRPRVWFGERWAHSVLDLFEENLRYFPPLLPESHAEDPFDVWRAGGVPKLTELRLHNGTVYRWNRPVYDVGANGLPHLRVENRVLPAGPTVIDVLANMAFYMGAVRVLAESDHPVWTRMPFGVAEQNLQAAARDGIAARQWWPGLGEVDGVRLVDEVLLPLAHDGLDRFGVDPAERDRLLGVIEARCRTRVNGAAWQVATVRHLEEKRSHNRTEALRGMLKQYVRNAATQAPVHQWDAAA</sequence>
<dbReference type="Proteomes" id="UP001165079">
    <property type="component" value="Unassembled WGS sequence"/>
</dbReference>
<dbReference type="PANTHER" id="PTHR36510:SF3">
    <property type="entry name" value="CONSERVED PROTEIN"/>
    <property type="match status" value="1"/>
</dbReference>
<protein>
    <submittedName>
        <fullName evidence="2">Glutamate--cysteine ligase</fullName>
    </submittedName>
</protein>
<proteinExistence type="predicted"/>
<dbReference type="InterPro" id="IPR050141">
    <property type="entry name" value="GCL_type2/YbdK_subfam"/>
</dbReference>
<evidence type="ECO:0000256" key="1">
    <source>
        <dbReference type="ARBA" id="ARBA00048819"/>
    </source>
</evidence>
<name>A0A9W6WC51_9ACTN</name>
<reference evidence="2" key="1">
    <citation type="submission" date="2023-03" db="EMBL/GenBank/DDBJ databases">
        <title>Actinorhabdospora filicis NBRC 111898.</title>
        <authorList>
            <person name="Ichikawa N."/>
            <person name="Sato H."/>
            <person name="Tonouchi N."/>
        </authorList>
    </citation>
    <scope>NUCLEOTIDE SEQUENCE</scope>
    <source>
        <strain evidence="2">NBRC 111898</strain>
    </source>
</reference>
<dbReference type="InterPro" id="IPR006336">
    <property type="entry name" value="GCS2"/>
</dbReference>
<keyword evidence="3" id="KW-1185">Reference proteome</keyword>
<accession>A0A9W6WC51</accession>
<gene>
    <name evidence="2" type="ORF">Afil01_60960</name>
</gene>
<comment type="catalytic activity">
    <reaction evidence="1">
        <text>L-cysteine + L-glutamate + ATP = gamma-L-glutamyl-L-cysteine + ADP + phosphate + H(+)</text>
        <dbReference type="Rhea" id="RHEA:13285"/>
        <dbReference type="ChEBI" id="CHEBI:15378"/>
        <dbReference type="ChEBI" id="CHEBI:29985"/>
        <dbReference type="ChEBI" id="CHEBI:30616"/>
        <dbReference type="ChEBI" id="CHEBI:35235"/>
        <dbReference type="ChEBI" id="CHEBI:43474"/>
        <dbReference type="ChEBI" id="CHEBI:58173"/>
        <dbReference type="ChEBI" id="CHEBI:456216"/>
        <dbReference type="EC" id="6.3.2.2"/>
    </reaction>
</comment>
<dbReference type="GO" id="GO:0016879">
    <property type="term" value="F:ligase activity, forming carbon-nitrogen bonds"/>
    <property type="evidence" value="ECO:0007669"/>
    <property type="project" value="TreeGrafter"/>
</dbReference>
<dbReference type="RefSeq" id="WP_285666736.1">
    <property type="nucleotide sequence ID" value="NZ_BSTX01000005.1"/>
</dbReference>
<dbReference type="PANTHER" id="PTHR36510">
    <property type="entry name" value="GLUTAMATE--CYSTEINE LIGASE 2-RELATED"/>
    <property type="match status" value="1"/>
</dbReference>
<evidence type="ECO:0000313" key="3">
    <source>
        <dbReference type="Proteomes" id="UP001165079"/>
    </source>
</evidence>
<organism evidence="2 3">
    <name type="scientific">Actinorhabdospora filicis</name>
    <dbReference type="NCBI Taxonomy" id="1785913"/>
    <lineage>
        <taxon>Bacteria</taxon>
        <taxon>Bacillati</taxon>
        <taxon>Actinomycetota</taxon>
        <taxon>Actinomycetes</taxon>
        <taxon>Micromonosporales</taxon>
        <taxon>Micromonosporaceae</taxon>
        <taxon>Actinorhabdospora</taxon>
    </lineage>
</organism>
<dbReference type="InterPro" id="IPR016602">
    <property type="entry name" value="UCP012666"/>
</dbReference>
<dbReference type="AlphaFoldDB" id="A0A9W6WC51"/>
<dbReference type="EMBL" id="BSTX01000005">
    <property type="protein sequence ID" value="GLZ81289.1"/>
    <property type="molecule type" value="Genomic_DNA"/>
</dbReference>
<keyword evidence="2" id="KW-0436">Ligase</keyword>
<comment type="caution">
    <text evidence="2">The sequence shown here is derived from an EMBL/GenBank/DDBJ whole genome shotgun (WGS) entry which is preliminary data.</text>
</comment>
<evidence type="ECO:0000313" key="2">
    <source>
        <dbReference type="EMBL" id="GLZ81289.1"/>
    </source>
</evidence>
<dbReference type="Gene3D" id="3.30.590.20">
    <property type="match status" value="1"/>
</dbReference>
<dbReference type="SUPFAM" id="SSF55931">
    <property type="entry name" value="Glutamine synthetase/guanido kinase"/>
    <property type="match status" value="1"/>
</dbReference>
<dbReference type="InterPro" id="IPR014746">
    <property type="entry name" value="Gln_synth/guanido_kin_cat_dom"/>
</dbReference>